<keyword evidence="1" id="KW-1133">Transmembrane helix</keyword>
<keyword evidence="1" id="KW-0472">Membrane</keyword>
<evidence type="ECO:0000256" key="1">
    <source>
        <dbReference type="SAM" id="Phobius"/>
    </source>
</evidence>
<proteinExistence type="predicted"/>
<dbReference type="EMBL" id="CP001087">
    <property type="protein sequence ID" value="ACN16363.1"/>
    <property type="molecule type" value="Genomic_DNA"/>
</dbReference>
<feature type="transmembrane region" description="Helical" evidence="1">
    <location>
        <begin position="20"/>
        <end position="37"/>
    </location>
</feature>
<dbReference type="STRING" id="177437.HRM2_32860"/>
<name>C0QLQ9_DESAH</name>
<gene>
    <name evidence="2" type="ordered locus">HRM2_32860</name>
</gene>
<protein>
    <submittedName>
        <fullName evidence="2">Uncharacterized protein</fullName>
    </submittedName>
</protein>
<organism evidence="2 3">
    <name type="scientific">Desulforapulum autotrophicum (strain ATCC 43914 / DSM 3382 / VKM B-1955 / HRM2)</name>
    <name type="common">Desulfobacterium autotrophicum</name>
    <dbReference type="NCBI Taxonomy" id="177437"/>
    <lineage>
        <taxon>Bacteria</taxon>
        <taxon>Pseudomonadati</taxon>
        <taxon>Thermodesulfobacteriota</taxon>
        <taxon>Desulfobacteria</taxon>
        <taxon>Desulfobacterales</taxon>
        <taxon>Desulfobacteraceae</taxon>
        <taxon>Desulforapulum</taxon>
    </lineage>
</organism>
<evidence type="ECO:0000313" key="2">
    <source>
        <dbReference type="EMBL" id="ACN16363.1"/>
    </source>
</evidence>
<dbReference type="AlphaFoldDB" id="C0QLQ9"/>
<reference evidence="2 3" key="1">
    <citation type="journal article" date="2009" name="Environ. Microbiol.">
        <title>Genome sequence of Desulfobacterium autotrophicum HRM2, a marine sulfate reducer oxidizing organic carbon completely to carbon dioxide.</title>
        <authorList>
            <person name="Strittmatter A.W."/>
            <person name="Liesegang H."/>
            <person name="Rabus R."/>
            <person name="Decker I."/>
            <person name="Amann J."/>
            <person name="Andres S."/>
            <person name="Henne A."/>
            <person name="Fricke W.F."/>
            <person name="Martinez-Arias R."/>
            <person name="Bartels D."/>
            <person name="Goesmann A."/>
            <person name="Krause L."/>
            <person name="Puehler A."/>
            <person name="Klenk H.P."/>
            <person name="Richter M."/>
            <person name="Schuler M."/>
            <person name="Gloeckner F.O."/>
            <person name="Meyerdierks A."/>
            <person name="Gottschalk G."/>
            <person name="Amann R."/>
        </authorList>
    </citation>
    <scope>NUCLEOTIDE SEQUENCE [LARGE SCALE GENOMIC DNA]</scope>
    <source>
        <strain evidence="3">ATCC 43914 / DSM 3382 / HRM2</strain>
    </source>
</reference>
<accession>C0QLQ9</accession>
<sequence length="104" mass="11818">MANRLICGTLKWECSIFDGSKSVMAVMGLWFVNYLVFERKLTHLPRCCINLKSSCTPVHSGFSFACALHMGKFLSKHRFSFKHYLVVESKKPPAILQSAAADWF</sequence>
<dbReference type="HOGENOM" id="CLU_2245558_0_0_7"/>
<keyword evidence="3" id="KW-1185">Reference proteome</keyword>
<dbReference type="Proteomes" id="UP000000442">
    <property type="component" value="Chromosome"/>
</dbReference>
<keyword evidence="1" id="KW-0812">Transmembrane</keyword>
<dbReference type="KEGG" id="dat:HRM2_32860"/>
<evidence type="ECO:0000313" key="3">
    <source>
        <dbReference type="Proteomes" id="UP000000442"/>
    </source>
</evidence>